<reference evidence="2 3" key="1">
    <citation type="submission" date="2020-04" db="EMBL/GenBank/DDBJ databases">
        <authorList>
            <person name="De Canck E."/>
        </authorList>
    </citation>
    <scope>NUCLEOTIDE SEQUENCE [LARGE SCALE GENOMIC DNA]</scope>
    <source>
        <strain evidence="2 3">LMG 28138</strain>
    </source>
</reference>
<dbReference type="AlphaFoldDB" id="A0A6S7CEY6"/>
<sequence>MRLWTYSAEDFLLFSPRSYWRLIERHNEALWPAQVLALLAGAAIVLCLFRPRPWSGRAVAGVLTVAWGWVAWSFLWGTYATINWAAAYVAPVFVLQALLLVGVGARLRWSFERSMRGFAGLGLFLYALVLHPCAGLALGRSIWAVEVFGIMPDPTAIATLGLVLMASGRGAGWLFFVPVAWCVASWATLQTMGTPDAWVPLLAVGLAIGAWVFRRTG</sequence>
<evidence type="ECO:0008006" key="4">
    <source>
        <dbReference type="Google" id="ProtNLM"/>
    </source>
</evidence>
<dbReference type="RefSeq" id="WP_217478415.1">
    <property type="nucleotide sequence ID" value="NZ_CADIKM010000009.1"/>
</dbReference>
<feature type="transmembrane region" description="Helical" evidence="1">
    <location>
        <begin position="85"/>
        <end position="105"/>
    </location>
</feature>
<feature type="transmembrane region" description="Helical" evidence="1">
    <location>
        <begin position="171"/>
        <end position="191"/>
    </location>
</feature>
<dbReference type="Pfam" id="PF19540">
    <property type="entry name" value="DUF6064"/>
    <property type="match status" value="1"/>
</dbReference>
<organism evidence="2 3">
    <name type="scientific">Pararobbsia alpina</name>
    <dbReference type="NCBI Taxonomy" id="621374"/>
    <lineage>
        <taxon>Bacteria</taxon>
        <taxon>Pseudomonadati</taxon>
        <taxon>Pseudomonadota</taxon>
        <taxon>Betaproteobacteria</taxon>
        <taxon>Burkholderiales</taxon>
        <taxon>Burkholderiaceae</taxon>
        <taxon>Pararobbsia</taxon>
    </lineage>
</organism>
<evidence type="ECO:0000313" key="3">
    <source>
        <dbReference type="Proteomes" id="UP000494115"/>
    </source>
</evidence>
<feature type="transmembrane region" description="Helical" evidence="1">
    <location>
        <begin position="58"/>
        <end position="79"/>
    </location>
</feature>
<evidence type="ECO:0000313" key="2">
    <source>
        <dbReference type="EMBL" id="CAB3788013.1"/>
    </source>
</evidence>
<name>A0A6S7CEY6_9BURK</name>
<keyword evidence="3" id="KW-1185">Reference proteome</keyword>
<gene>
    <name evidence="2" type="ORF">LMG28138_02557</name>
</gene>
<dbReference type="Proteomes" id="UP000494115">
    <property type="component" value="Unassembled WGS sequence"/>
</dbReference>
<feature type="transmembrane region" description="Helical" evidence="1">
    <location>
        <begin position="29"/>
        <end position="49"/>
    </location>
</feature>
<keyword evidence="1" id="KW-0472">Membrane</keyword>
<keyword evidence="1" id="KW-1133">Transmembrane helix</keyword>
<keyword evidence="1" id="KW-0812">Transmembrane</keyword>
<protein>
    <recommendedName>
        <fullName evidence="4">MFS transporter permease</fullName>
    </recommendedName>
</protein>
<dbReference type="EMBL" id="CADIKM010000009">
    <property type="protein sequence ID" value="CAB3788013.1"/>
    <property type="molecule type" value="Genomic_DNA"/>
</dbReference>
<evidence type="ECO:0000256" key="1">
    <source>
        <dbReference type="SAM" id="Phobius"/>
    </source>
</evidence>
<dbReference type="InterPro" id="IPR045708">
    <property type="entry name" value="DUF6064"/>
</dbReference>
<feature type="transmembrane region" description="Helical" evidence="1">
    <location>
        <begin position="197"/>
        <end position="213"/>
    </location>
</feature>
<feature type="transmembrane region" description="Helical" evidence="1">
    <location>
        <begin position="143"/>
        <end position="164"/>
    </location>
</feature>
<accession>A0A6S7CEY6</accession>
<proteinExistence type="predicted"/>
<feature type="transmembrane region" description="Helical" evidence="1">
    <location>
        <begin position="117"/>
        <end position="137"/>
    </location>
</feature>